<protein>
    <submittedName>
        <fullName evidence="3">Uncharacterized protein</fullName>
    </submittedName>
</protein>
<proteinExistence type="predicted"/>
<evidence type="ECO:0000256" key="2">
    <source>
        <dbReference type="SAM" id="MobiDB-lite"/>
    </source>
</evidence>
<dbReference type="GO" id="GO:0016020">
    <property type="term" value="C:membrane"/>
    <property type="evidence" value="ECO:0007669"/>
    <property type="project" value="InterPro"/>
</dbReference>
<organism evidence="3 4">
    <name type="scientific">Ceutorhynchus assimilis</name>
    <name type="common">cabbage seed weevil</name>
    <dbReference type="NCBI Taxonomy" id="467358"/>
    <lineage>
        <taxon>Eukaryota</taxon>
        <taxon>Metazoa</taxon>
        <taxon>Ecdysozoa</taxon>
        <taxon>Arthropoda</taxon>
        <taxon>Hexapoda</taxon>
        <taxon>Insecta</taxon>
        <taxon>Pterygota</taxon>
        <taxon>Neoptera</taxon>
        <taxon>Endopterygota</taxon>
        <taxon>Coleoptera</taxon>
        <taxon>Polyphaga</taxon>
        <taxon>Cucujiformia</taxon>
        <taxon>Curculionidae</taxon>
        <taxon>Ceutorhynchinae</taxon>
        <taxon>Ceutorhynchus</taxon>
    </lineage>
</organism>
<dbReference type="PANTHER" id="PTHR10153">
    <property type="entry name" value="SMALL CONDUCTANCE CALCIUM-ACTIVATED POTASSIUM CHANNEL"/>
    <property type="match status" value="1"/>
</dbReference>
<name>A0A9N9MC01_9CUCU</name>
<feature type="region of interest" description="Disordered" evidence="2">
    <location>
        <begin position="174"/>
        <end position="211"/>
    </location>
</feature>
<dbReference type="OrthoDB" id="73653at2759"/>
<dbReference type="Proteomes" id="UP001152799">
    <property type="component" value="Chromosome 1"/>
</dbReference>
<evidence type="ECO:0000256" key="1">
    <source>
        <dbReference type="SAM" id="Coils"/>
    </source>
</evidence>
<keyword evidence="4" id="KW-1185">Reference proteome</keyword>
<dbReference type="AlphaFoldDB" id="A0A9N9MC01"/>
<keyword evidence="1" id="KW-0175">Coiled coil</keyword>
<evidence type="ECO:0000313" key="4">
    <source>
        <dbReference type="Proteomes" id="UP001152799"/>
    </source>
</evidence>
<evidence type="ECO:0000313" key="3">
    <source>
        <dbReference type="EMBL" id="CAG9759974.1"/>
    </source>
</evidence>
<accession>A0A9N9MC01</accession>
<dbReference type="EMBL" id="OU892277">
    <property type="protein sequence ID" value="CAG9759974.1"/>
    <property type="molecule type" value="Genomic_DNA"/>
</dbReference>
<dbReference type="GO" id="GO:0016286">
    <property type="term" value="F:small conductance calcium-activated potassium channel activity"/>
    <property type="evidence" value="ECO:0007669"/>
    <property type="project" value="InterPro"/>
</dbReference>
<dbReference type="InterPro" id="IPR015449">
    <property type="entry name" value="K_chnl_Ca-activ_SK"/>
</dbReference>
<gene>
    <name evidence="3" type="ORF">CEUTPL_LOCUS710</name>
</gene>
<feature type="compositionally biased region" description="Polar residues" evidence="2">
    <location>
        <begin position="196"/>
        <end position="211"/>
    </location>
</feature>
<reference evidence="3" key="1">
    <citation type="submission" date="2022-01" db="EMBL/GenBank/DDBJ databases">
        <authorList>
            <person name="King R."/>
        </authorList>
    </citation>
    <scope>NUCLEOTIDE SEQUENCE</scope>
</reference>
<feature type="coiled-coil region" evidence="1">
    <location>
        <begin position="28"/>
        <end position="86"/>
    </location>
</feature>
<sequence length="211" mass="23978">MDQRKLMDNANTITDMAKVEVKESIKEVPLLKDEFKKLQSEVNEIKENLNKAKSTYAEVTKIINEAELIRTSVNKLEKKVEDFKSQDKENLVPAIDEISERAKRSLNIITQNTVYEIVSDMSTRQDTFEDRLTNVEEKLTALQEQLDLLPDLIASRIQTQQEKIEQRRNFLHPESAAGLQQARSVPPACNWPGTASMPNANRPSPPATTQS</sequence>